<dbReference type="Gene3D" id="2.60.40.150">
    <property type="entry name" value="C2 domain"/>
    <property type="match status" value="1"/>
</dbReference>
<reference evidence="2 3" key="1">
    <citation type="submission" date="2008-07" db="EMBL/GenBank/DDBJ databases">
        <authorList>
            <person name="El-Sayed N."/>
            <person name="Caler E."/>
            <person name="Inman J."/>
            <person name="Amedeo P."/>
            <person name="Hass B."/>
            <person name="Wortman J."/>
        </authorList>
    </citation>
    <scope>NUCLEOTIDE SEQUENCE [LARGE SCALE GENOMIC DNA]</scope>
    <source>
        <strain evidence="3">ATCC 50983 / TXsc</strain>
    </source>
</reference>
<dbReference type="EMBL" id="GG681389">
    <property type="protein sequence ID" value="EER04687.1"/>
    <property type="molecule type" value="Genomic_DNA"/>
</dbReference>
<dbReference type="PANTHER" id="PTHR47052:SF3">
    <property type="entry name" value="INGRESSION PROTEIN 1"/>
    <property type="match status" value="1"/>
</dbReference>
<dbReference type="Proteomes" id="UP000007800">
    <property type="component" value="Unassembled WGS sequence"/>
</dbReference>
<organism evidence="3">
    <name type="scientific">Perkinsus marinus (strain ATCC 50983 / TXsc)</name>
    <dbReference type="NCBI Taxonomy" id="423536"/>
    <lineage>
        <taxon>Eukaryota</taxon>
        <taxon>Sar</taxon>
        <taxon>Alveolata</taxon>
        <taxon>Perkinsozoa</taxon>
        <taxon>Perkinsea</taxon>
        <taxon>Perkinsida</taxon>
        <taxon>Perkinsidae</taxon>
        <taxon>Perkinsus</taxon>
    </lineage>
</organism>
<proteinExistence type="predicted"/>
<sequence>MSASLAQYGPGSTITVHVNYARDLYDTELFGAMDPYCLVILGALQYRTETKKNAGKYPTWNQLFSFHYNNETVLRFVVFDKDTISSDDTVGEAVVSLVAIADKGGDWTGDLQLYRKKNKSAGAINVRIQMTPSGGYKPVVQAQPIVAAQAKPIVAQQATVLPTSITLN</sequence>
<dbReference type="OrthoDB" id="447506at2759"/>
<feature type="domain" description="C2" evidence="1">
    <location>
        <begin position="1"/>
        <end position="111"/>
    </location>
</feature>
<evidence type="ECO:0000313" key="2">
    <source>
        <dbReference type="EMBL" id="EER04687.1"/>
    </source>
</evidence>
<dbReference type="PANTHER" id="PTHR47052">
    <property type="entry name" value="CONSERVED SERINE PROLINE-RICH PROTEIN (AFU_ORTHOLOGUE AFUA_2G01790)"/>
    <property type="match status" value="1"/>
</dbReference>
<dbReference type="InterPro" id="IPR052981">
    <property type="entry name" value="Ingression_C2_domain"/>
</dbReference>
<name>C5LF03_PERM5</name>
<evidence type="ECO:0000313" key="3">
    <source>
        <dbReference type="Proteomes" id="UP000007800"/>
    </source>
</evidence>
<dbReference type="GeneID" id="9037835"/>
<dbReference type="InterPro" id="IPR000008">
    <property type="entry name" value="C2_dom"/>
</dbReference>
<dbReference type="RefSeq" id="XP_002772871.1">
    <property type="nucleotide sequence ID" value="XM_002772825.1"/>
</dbReference>
<dbReference type="PROSITE" id="PS50004">
    <property type="entry name" value="C2"/>
    <property type="match status" value="1"/>
</dbReference>
<dbReference type="Pfam" id="PF00168">
    <property type="entry name" value="C2"/>
    <property type="match status" value="1"/>
</dbReference>
<evidence type="ECO:0000259" key="1">
    <source>
        <dbReference type="PROSITE" id="PS50004"/>
    </source>
</evidence>
<dbReference type="CDD" id="cd00030">
    <property type="entry name" value="C2"/>
    <property type="match status" value="1"/>
</dbReference>
<dbReference type="AlphaFoldDB" id="C5LF03"/>
<protein>
    <submittedName>
        <fullName evidence="2">Elicitor-responsive protein, putative</fullName>
    </submittedName>
</protein>
<dbReference type="InterPro" id="IPR035892">
    <property type="entry name" value="C2_domain_sf"/>
</dbReference>
<dbReference type="InParanoid" id="C5LF03"/>
<keyword evidence="3" id="KW-1185">Reference proteome</keyword>
<dbReference type="SMART" id="SM00239">
    <property type="entry name" value="C2"/>
    <property type="match status" value="1"/>
</dbReference>
<dbReference type="SUPFAM" id="SSF49562">
    <property type="entry name" value="C2 domain (Calcium/lipid-binding domain, CaLB)"/>
    <property type="match status" value="1"/>
</dbReference>
<gene>
    <name evidence="2" type="ORF">Pmar_PMAR015997</name>
</gene>
<accession>C5LF03</accession>